<feature type="signal peptide" evidence="1">
    <location>
        <begin position="1"/>
        <end position="21"/>
    </location>
</feature>
<evidence type="ECO:0000256" key="1">
    <source>
        <dbReference type="SAM" id="SignalP"/>
    </source>
</evidence>
<protein>
    <recommendedName>
        <fullName evidence="3">Lipoprotein</fullName>
    </recommendedName>
</protein>
<evidence type="ECO:0000313" key="2">
    <source>
        <dbReference type="EMBL" id="AHF27157.1"/>
    </source>
</evidence>
<sequence length="171" mass="19359">MKLRILMALVVLTFTVCVACKAIDFPLYNGDENITYEEIELAPSQGFSEEEKQKILNEYLENMFAKDIMTYNGVLGCKVNLDIDINDDTDNTVTVQYFYNPEVIDDVAALDDSIEELLRVNIPDAEVINVKGTPLSHKSDEEMEFVESNDIVNTLPADLDINWNYIPVVPN</sequence>
<name>W0FVR7_9BACT</name>
<dbReference type="EMBL" id="KC247074">
    <property type="protein sequence ID" value="AHF27157.1"/>
    <property type="molecule type" value="Genomic_DNA"/>
</dbReference>
<dbReference type="AlphaFoldDB" id="W0FVR7"/>
<organism evidence="2">
    <name type="scientific">uncultured bacterium Contig1722</name>
    <dbReference type="NCBI Taxonomy" id="1393494"/>
    <lineage>
        <taxon>Bacteria</taxon>
        <taxon>environmental samples</taxon>
    </lineage>
</organism>
<evidence type="ECO:0008006" key="3">
    <source>
        <dbReference type="Google" id="ProtNLM"/>
    </source>
</evidence>
<keyword evidence="1" id="KW-0732">Signal</keyword>
<feature type="chain" id="PRO_5004789513" description="Lipoprotein" evidence="1">
    <location>
        <begin position="22"/>
        <end position="171"/>
    </location>
</feature>
<accession>W0FVR7</accession>
<reference evidence="2" key="1">
    <citation type="journal article" date="2013" name="PLoS ONE">
        <title>Metagenomic insights into the carbohydrate-active enzymes carried by the microorganisms adhering to solid digesta in the rumen of cows.</title>
        <authorList>
            <person name="Wang L."/>
            <person name="Hatem A."/>
            <person name="Catalyurek U.V."/>
            <person name="Morrison M."/>
            <person name="Yu Z."/>
        </authorList>
    </citation>
    <scope>NUCLEOTIDE SEQUENCE</scope>
</reference>
<proteinExistence type="predicted"/>